<gene>
    <name evidence="2" type="ORF">UFOPK2169_00219</name>
</gene>
<dbReference type="InterPro" id="IPR029058">
    <property type="entry name" value="AB_hydrolase_fold"/>
</dbReference>
<name>A0A6J6K249_9ZZZZ</name>
<evidence type="ECO:0000313" key="2">
    <source>
        <dbReference type="EMBL" id="CAB4642564.1"/>
    </source>
</evidence>
<dbReference type="GO" id="GO:0046503">
    <property type="term" value="P:glycerolipid catabolic process"/>
    <property type="evidence" value="ECO:0007669"/>
    <property type="project" value="TreeGrafter"/>
</dbReference>
<dbReference type="EMBL" id="CAEZWE010000004">
    <property type="protein sequence ID" value="CAB4642564.1"/>
    <property type="molecule type" value="Genomic_DNA"/>
</dbReference>
<feature type="domain" description="AB hydrolase-1" evidence="1">
    <location>
        <begin position="24"/>
        <end position="272"/>
    </location>
</feature>
<protein>
    <submittedName>
        <fullName evidence="2">Unannotated protein</fullName>
    </submittedName>
</protein>
<dbReference type="Pfam" id="PF00561">
    <property type="entry name" value="Abhydrolase_1"/>
    <property type="match status" value="1"/>
</dbReference>
<dbReference type="GO" id="GO:0004806">
    <property type="term" value="F:triacylglycerol lipase activity"/>
    <property type="evidence" value="ECO:0007669"/>
    <property type="project" value="TreeGrafter"/>
</dbReference>
<dbReference type="SUPFAM" id="SSF53474">
    <property type="entry name" value="alpha/beta-Hydrolases"/>
    <property type="match status" value="1"/>
</dbReference>
<reference evidence="2" key="1">
    <citation type="submission" date="2020-05" db="EMBL/GenBank/DDBJ databases">
        <authorList>
            <person name="Chiriac C."/>
            <person name="Salcher M."/>
            <person name="Ghai R."/>
            <person name="Kavagutti S V."/>
        </authorList>
    </citation>
    <scope>NUCLEOTIDE SEQUENCE</scope>
</reference>
<dbReference type="PRINTS" id="PR00111">
    <property type="entry name" value="ABHYDROLASE"/>
</dbReference>
<dbReference type="InterPro" id="IPR000073">
    <property type="entry name" value="AB_hydrolase_1"/>
</dbReference>
<dbReference type="InterPro" id="IPR050471">
    <property type="entry name" value="AB_hydrolase"/>
</dbReference>
<organism evidence="2">
    <name type="scientific">freshwater metagenome</name>
    <dbReference type="NCBI Taxonomy" id="449393"/>
    <lineage>
        <taxon>unclassified sequences</taxon>
        <taxon>metagenomes</taxon>
        <taxon>ecological metagenomes</taxon>
    </lineage>
</organism>
<dbReference type="PANTHER" id="PTHR43433">
    <property type="entry name" value="HYDROLASE, ALPHA/BETA FOLD FAMILY PROTEIN"/>
    <property type="match status" value="1"/>
</dbReference>
<sequence length="294" mass="31845">MAQVTLPSGVFLEYESMGNPSNPTMLWIMGFGAQMTAWPDEFLQMYVDAGFHVVRFDNRDCGLSYKHDGVMVDVGAVTAAALMGDPPPPVPYTLSDMAADAVGVLDGLGIDAAHIVGASMGGMIAQTLAIEFPRRVLSLTSIMSVPGDMAYGTPTPEALNTLVAPPPEDRAAYIEGAKNWAVWCSKKYFDLDEARARAAREFDRSFYPEGTHRQMAAIYASGDRSEKLRTLSIPTLVIHGRDDTLLTPSGGERTAELVPGSILMMLADMGHDLPRPLWSLFVDAIASHARRVHS</sequence>
<dbReference type="AlphaFoldDB" id="A0A6J6K249"/>
<dbReference type="PANTHER" id="PTHR43433:SF5">
    <property type="entry name" value="AB HYDROLASE-1 DOMAIN-CONTAINING PROTEIN"/>
    <property type="match status" value="1"/>
</dbReference>
<accession>A0A6J6K249</accession>
<proteinExistence type="predicted"/>
<evidence type="ECO:0000259" key="1">
    <source>
        <dbReference type="Pfam" id="PF00561"/>
    </source>
</evidence>
<dbReference type="Gene3D" id="3.40.50.1820">
    <property type="entry name" value="alpha/beta hydrolase"/>
    <property type="match status" value="1"/>
</dbReference>